<keyword evidence="2" id="KW-1185">Reference proteome</keyword>
<dbReference type="AlphaFoldDB" id="A0A5R9KXV2"/>
<dbReference type="EMBL" id="VCEJ01000004">
    <property type="protein sequence ID" value="TLV00991.1"/>
    <property type="molecule type" value="Genomic_DNA"/>
</dbReference>
<evidence type="ECO:0000313" key="2">
    <source>
        <dbReference type="Proteomes" id="UP000306402"/>
    </source>
</evidence>
<comment type="caution">
    <text evidence="1">The sequence shown here is derived from an EMBL/GenBank/DDBJ whole genome shotgun (WGS) entry which is preliminary data.</text>
</comment>
<sequence length="61" mass="6738">MPEQISKTGKLGKRKELPAIVTAGAHDLIGITNSGQSNFDRKAEEMKAFLKRNPAPKEFLK</sequence>
<gene>
    <name evidence="1" type="ORF">FEN17_16130</name>
</gene>
<protein>
    <submittedName>
        <fullName evidence="1">Uncharacterized protein</fullName>
    </submittedName>
</protein>
<dbReference type="RefSeq" id="WP_138366363.1">
    <property type="nucleotide sequence ID" value="NZ_VCEJ01000004.1"/>
</dbReference>
<name>A0A5R9KXV2_9BACT</name>
<evidence type="ECO:0000313" key="1">
    <source>
        <dbReference type="EMBL" id="TLV00991.1"/>
    </source>
</evidence>
<dbReference type="Proteomes" id="UP000306402">
    <property type="component" value="Unassembled WGS sequence"/>
</dbReference>
<organism evidence="1 2">
    <name type="scientific">Dyadobacter luticola</name>
    <dbReference type="NCBI Taxonomy" id="1979387"/>
    <lineage>
        <taxon>Bacteria</taxon>
        <taxon>Pseudomonadati</taxon>
        <taxon>Bacteroidota</taxon>
        <taxon>Cytophagia</taxon>
        <taxon>Cytophagales</taxon>
        <taxon>Spirosomataceae</taxon>
        <taxon>Dyadobacter</taxon>
    </lineage>
</organism>
<proteinExistence type="predicted"/>
<accession>A0A5R9KXV2</accession>
<reference evidence="1 2" key="1">
    <citation type="submission" date="2019-05" db="EMBL/GenBank/DDBJ databases">
        <authorList>
            <person name="Qu J.-H."/>
        </authorList>
    </citation>
    <scope>NUCLEOTIDE SEQUENCE [LARGE SCALE GENOMIC DNA]</scope>
    <source>
        <strain evidence="1 2">T17</strain>
    </source>
</reference>